<protein>
    <submittedName>
        <fullName evidence="4">Histidine kinase-like ATPase domain-containing protein</fullName>
    </submittedName>
</protein>
<dbReference type="RefSeq" id="WP_091110820.1">
    <property type="nucleotide sequence ID" value="NZ_BKAF01000050.1"/>
</dbReference>
<dbReference type="PANTHER" id="PTHR35526">
    <property type="entry name" value="ANTI-SIGMA-F FACTOR RSBW-RELATED"/>
    <property type="match status" value="1"/>
</dbReference>
<organism evidence="4 5">
    <name type="scientific">Nocardioides psychrotolerans</name>
    <dbReference type="NCBI Taxonomy" id="1005945"/>
    <lineage>
        <taxon>Bacteria</taxon>
        <taxon>Bacillati</taxon>
        <taxon>Actinomycetota</taxon>
        <taxon>Actinomycetes</taxon>
        <taxon>Propionibacteriales</taxon>
        <taxon>Nocardioidaceae</taxon>
        <taxon>Nocardioides</taxon>
    </lineage>
</organism>
<dbReference type="STRING" id="1005945.SAMN05216561_10350"/>
<keyword evidence="5" id="KW-1185">Reference proteome</keyword>
<dbReference type="PANTHER" id="PTHR35526:SF3">
    <property type="entry name" value="ANTI-SIGMA-F FACTOR RSBW"/>
    <property type="match status" value="1"/>
</dbReference>
<dbReference type="AlphaFoldDB" id="A0A1I3DRX1"/>
<accession>A0A1I3DRX1</accession>
<evidence type="ECO:0000256" key="2">
    <source>
        <dbReference type="SAM" id="MobiDB-lite"/>
    </source>
</evidence>
<evidence type="ECO:0000256" key="1">
    <source>
        <dbReference type="ARBA" id="ARBA00022527"/>
    </source>
</evidence>
<sequence length="458" mass="48521">MLSIEYRQPGDEAAVNGGGATSRVVRVLPPDGASVGLARRMVRTLLGATPMEAFTDDAVLVVSELVTNALVHAGGEVHLTLALSGSGLRVDVADDSAHPPVRRDYSTSSGTGRGLHLIESLVTRWSTFRLGQGKVVWVEMEDPQGAPFAGARPSLTAPELAAEDVAQVELRNVPLLMHAAWQEHASALLREHLLVKLDEDPTILERHARASDAMNILHEQVPVPDLGADPDAVMANALEPHVSIESMTLRVPGRSVAHFAVLDELISDALHLAASHHLLVPPTQPEVRAMSHWLCVEVTEQSGSGRPPRSWSAPEPHRTAGPRGPDSGIEGWDSTEVSGSPQALLATDDASLIVAVSPSALAVLGYEDAGDLVGRAVTCIVPPRYRQAHIAGTTLHVVNGRAPLLGHAITVPVVLADGQEATREMTVVSRPLATGRRLFVAEFTPGPAAPTGMDPPRH</sequence>
<keyword evidence="4" id="KW-0808">Transferase</keyword>
<evidence type="ECO:0000259" key="3">
    <source>
        <dbReference type="Pfam" id="PF13581"/>
    </source>
</evidence>
<dbReference type="Proteomes" id="UP000198649">
    <property type="component" value="Unassembled WGS sequence"/>
</dbReference>
<keyword evidence="4" id="KW-0418">Kinase</keyword>
<dbReference type="InterPro" id="IPR003594">
    <property type="entry name" value="HATPase_dom"/>
</dbReference>
<feature type="region of interest" description="Disordered" evidence="2">
    <location>
        <begin position="301"/>
        <end position="336"/>
    </location>
</feature>
<dbReference type="InterPro" id="IPR036890">
    <property type="entry name" value="HATPase_C_sf"/>
</dbReference>
<reference evidence="4 5" key="1">
    <citation type="submission" date="2016-10" db="EMBL/GenBank/DDBJ databases">
        <authorList>
            <person name="de Groot N.N."/>
        </authorList>
    </citation>
    <scope>NUCLEOTIDE SEQUENCE [LARGE SCALE GENOMIC DNA]</scope>
    <source>
        <strain evidence="4 5">CGMCC 1.11156</strain>
    </source>
</reference>
<keyword evidence="1" id="KW-0723">Serine/threonine-protein kinase</keyword>
<dbReference type="Gene3D" id="3.30.450.20">
    <property type="entry name" value="PAS domain"/>
    <property type="match status" value="1"/>
</dbReference>
<gene>
    <name evidence="4" type="ORF">SAMN05216561_10350</name>
</gene>
<dbReference type="CDD" id="cd16936">
    <property type="entry name" value="HATPase_RsbW-like"/>
    <property type="match status" value="1"/>
</dbReference>
<name>A0A1I3DRX1_9ACTN</name>
<proteinExistence type="predicted"/>
<dbReference type="Pfam" id="PF13581">
    <property type="entry name" value="HATPase_c_2"/>
    <property type="match status" value="1"/>
</dbReference>
<dbReference type="OrthoDB" id="4088450at2"/>
<dbReference type="SUPFAM" id="SSF55785">
    <property type="entry name" value="PYP-like sensor domain (PAS domain)"/>
    <property type="match status" value="1"/>
</dbReference>
<dbReference type="GO" id="GO:0004674">
    <property type="term" value="F:protein serine/threonine kinase activity"/>
    <property type="evidence" value="ECO:0007669"/>
    <property type="project" value="UniProtKB-KW"/>
</dbReference>
<dbReference type="Gene3D" id="3.30.565.10">
    <property type="entry name" value="Histidine kinase-like ATPase, C-terminal domain"/>
    <property type="match status" value="1"/>
</dbReference>
<dbReference type="InterPro" id="IPR050267">
    <property type="entry name" value="Anti-sigma-factor_SerPK"/>
</dbReference>
<feature type="domain" description="Histidine kinase/HSP90-like ATPase" evidence="3">
    <location>
        <begin position="29"/>
        <end position="138"/>
    </location>
</feature>
<dbReference type="EMBL" id="FOQG01000003">
    <property type="protein sequence ID" value="SFH89299.1"/>
    <property type="molecule type" value="Genomic_DNA"/>
</dbReference>
<dbReference type="SUPFAM" id="SSF55874">
    <property type="entry name" value="ATPase domain of HSP90 chaperone/DNA topoisomerase II/histidine kinase"/>
    <property type="match status" value="1"/>
</dbReference>
<evidence type="ECO:0000313" key="5">
    <source>
        <dbReference type="Proteomes" id="UP000198649"/>
    </source>
</evidence>
<dbReference type="InterPro" id="IPR035965">
    <property type="entry name" value="PAS-like_dom_sf"/>
</dbReference>
<evidence type="ECO:0000313" key="4">
    <source>
        <dbReference type="EMBL" id="SFH89299.1"/>
    </source>
</evidence>